<name>A0AAU7JAX8_9HYPH</name>
<protein>
    <submittedName>
        <fullName evidence="2">Uncharacterized protein</fullName>
    </submittedName>
</protein>
<feature type="transmembrane region" description="Helical" evidence="1">
    <location>
        <begin position="28"/>
        <end position="48"/>
    </location>
</feature>
<keyword evidence="1" id="KW-0472">Membrane</keyword>
<dbReference type="EMBL" id="CP157484">
    <property type="protein sequence ID" value="XBO37341.1"/>
    <property type="molecule type" value="Genomic_DNA"/>
</dbReference>
<keyword evidence="1" id="KW-0812">Transmembrane</keyword>
<gene>
    <name evidence="2" type="ORF">ABEG18_16585</name>
</gene>
<dbReference type="AlphaFoldDB" id="A0AAU7JAX8"/>
<sequence>MSDQLPDEPTRSNETRARQGVTGHNVRYVLSMGLGLAILAGVVLYFTVGR</sequence>
<keyword evidence="1" id="KW-1133">Transmembrane helix</keyword>
<evidence type="ECO:0000313" key="2">
    <source>
        <dbReference type="EMBL" id="XBO37341.1"/>
    </source>
</evidence>
<accession>A0AAU7JAX8</accession>
<proteinExistence type="predicted"/>
<dbReference type="RefSeq" id="WP_406854162.1">
    <property type="nucleotide sequence ID" value="NZ_CP157484.1"/>
</dbReference>
<organism evidence="2">
    <name type="scientific">Alsobacter sp. KACC 23698</name>
    <dbReference type="NCBI Taxonomy" id="3149229"/>
    <lineage>
        <taxon>Bacteria</taxon>
        <taxon>Pseudomonadati</taxon>
        <taxon>Pseudomonadota</taxon>
        <taxon>Alphaproteobacteria</taxon>
        <taxon>Hyphomicrobiales</taxon>
        <taxon>Alsobacteraceae</taxon>
        <taxon>Alsobacter</taxon>
    </lineage>
</organism>
<reference evidence="2" key="1">
    <citation type="submission" date="2024-05" db="EMBL/GenBank/DDBJ databases">
        <authorList>
            <person name="Kim S."/>
            <person name="Heo J."/>
            <person name="Choi H."/>
            <person name="Choi Y."/>
            <person name="Kwon S.-W."/>
            <person name="Kim Y."/>
        </authorList>
    </citation>
    <scope>NUCLEOTIDE SEQUENCE</scope>
    <source>
        <strain evidence="2">KACC 23698</strain>
    </source>
</reference>
<evidence type="ECO:0000256" key="1">
    <source>
        <dbReference type="SAM" id="Phobius"/>
    </source>
</evidence>